<accession>A0A9K3KHS8</accession>
<dbReference type="PANTHER" id="PTHR12801">
    <property type="entry name" value="RNA EXONUCLEASE REXO1 / RECO3 FAMILY MEMBER-RELATED"/>
    <property type="match status" value="1"/>
</dbReference>
<proteinExistence type="inferred from homology"/>
<dbReference type="AlphaFoldDB" id="A0A9K3KHS8"/>
<evidence type="ECO:0000256" key="6">
    <source>
        <dbReference type="ARBA" id="ARBA00023242"/>
    </source>
</evidence>
<keyword evidence="4" id="KW-0378">Hydrolase</keyword>
<evidence type="ECO:0000313" key="10">
    <source>
        <dbReference type="Proteomes" id="UP000693970"/>
    </source>
</evidence>
<organism evidence="9 10">
    <name type="scientific">Nitzschia inconspicua</name>
    <dbReference type="NCBI Taxonomy" id="303405"/>
    <lineage>
        <taxon>Eukaryota</taxon>
        <taxon>Sar</taxon>
        <taxon>Stramenopiles</taxon>
        <taxon>Ochrophyta</taxon>
        <taxon>Bacillariophyta</taxon>
        <taxon>Bacillariophyceae</taxon>
        <taxon>Bacillariophycidae</taxon>
        <taxon>Bacillariales</taxon>
        <taxon>Bacillariaceae</taxon>
        <taxon>Nitzschia</taxon>
    </lineage>
</organism>
<gene>
    <name evidence="9" type="ORF">IV203_021289</name>
</gene>
<evidence type="ECO:0000313" key="9">
    <source>
        <dbReference type="EMBL" id="KAG7343344.1"/>
    </source>
</evidence>
<keyword evidence="6" id="KW-0539">Nucleus</keyword>
<keyword evidence="3" id="KW-0540">Nuclease</keyword>
<evidence type="ECO:0000256" key="4">
    <source>
        <dbReference type="ARBA" id="ARBA00022801"/>
    </source>
</evidence>
<comment type="subcellular location">
    <subcellularLocation>
        <location evidence="1">Nucleus</location>
    </subcellularLocation>
</comment>
<feature type="compositionally biased region" description="Basic and acidic residues" evidence="7">
    <location>
        <begin position="39"/>
        <end position="70"/>
    </location>
</feature>
<dbReference type="InterPro" id="IPR013520">
    <property type="entry name" value="Ribonucl_H"/>
</dbReference>
<feature type="compositionally biased region" description="Basic residues" evidence="7">
    <location>
        <begin position="71"/>
        <end position="83"/>
    </location>
</feature>
<dbReference type="EMBL" id="JAGRRH010000024">
    <property type="protein sequence ID" value="KAG7343344.1"/>
    <property type="molecule type" value="Genomic_DNA"/>
</dbReference>
<evidence type="ECO:0000256" key="7">
    <source>
        <dbReference type="SAM" id="MobiDB-lite"/>
    </source>
</evidence>
<evidence type="ECO:0000256" key="2">
    <source>
        <dbReference type="ARBA" id="ARBA00006357"/>
    </source>
</evidence>
<dbReference type="OrthoDB" id="206335at2759"/>
<dbReference type="GO" id="GO:0004527">
    <property type="term" value="F:exonuclease activity"/>
    <property type="evidence" value="ECO:0007669"/>
    <property type="project" value="UniProtKB-KW"/>
</dbReference>
<evidence type="ECO:0000256" key="1">
    <source>
        <dbReference type="ARBA" id="ARBA00004123"/>
    </source>
</evidence>
<keyword evidence="10" id="KW-1185">Reference proteome</keyword>
<evidence type="ECO:0000259" key="8">
    <source>
        <dbReference type="SMART" id="SM00479"/>
    </source>
</evidence>
<dbReference type="PANTHER" id="PTHR12801:SF115">
    <property type="entry name" value="FI18136P1-RELATED"/>
    <property type="match status" value="1"/>
</dbReference>
<feature type="domain" description="Exonuclease" evidence="8">
    <location>
        <begin position="419"/>
        <end position="589"/>
    </location>
</feature>
<feature type="compositionally biased region" description="Polar residues" evidence="7">
    <location>
        <begin position="17"/>
        <end position="28"/>
    </location>
</feature>
<sequence>MDGQVVVANAATFEDVATTTDPAMTVDSNQEEVVLDGKGGGDDNDKELQRKIGEISSSKENESSSKDKQKQSRKQKQVPKCDRKRLKKLSKRVQIVNREHERSGLLTPVDVNEYKRLAELDKISSEDSKEDVGDDPVALGPSIHLRSKKKIVKTAEGAHHRDLLLWFLQLIGGTADGTCNTSNNRFKKRTRDEPVKATIPHWACIHNPGAVEQIAILEVHVPASSGDTAMPSPLERYVQFLDACIAPKMSDRATTSTQQSSCSRSSIGLSTKWFQGDRVRSMTHSLLNFSGHQTGMSVSEQSESIAVKKQKMVESTPPTLSVLLDGLERLLLTRDQMVRLGYPQVLIEEDTGNGVQKREEDGLPDSGGALVHPDSIPLNQAKEYVQNFGVRVGKKDGGEYSQLYVQTGSVDASDDSVPRVFGLDCEMVLTKNGHELARVTMVQFEEFVLSSGKKTAPSKVKVLLDCLVRPESWVVDYATRFSGITAKILAPIHTHLVQVQCALAKFLRPNDILVGHSLENDLRALHLVHHRVVDTAIVFQAANKRTKFSLRHLSAYILNRNIQTGSHCSEEDAQATLDLALQKAYLGDQLKAPRGDQDENYTLLEYCPKTKEGSPSSVFIGSSIWLKDNITPYANTAHALSYDSVDDCKKAMLSWMTGQRKSQLVWTNVVLPNRNESFEVFQSLIENILEKLPQPCILVIAMQYGLDGARVASGQRKVCQDVRSSVGWSEDKETVYQKELDRTRWGHVHWFGA</sequence>
<dbReference type="GO" id="GO:0005634">
    <property type="term" value="C:nucleus"/>
    <property type="evidence" value="ECO:0007669"/>
    <property type="project" value="UniProtKB-SubCell"/>
</dbReference>
<dbReference type="InterPro" id="IPR034922">
    <property type="entry name" value="REX1-like_exo"/>
</dbReference>
<name>A0A9K3KHS8_9STRA</name>
<evidence type="ECO:0000256" key="3">
    <source>
        <dbReference type="ARBA" id="ARBA00022722"/>
    </source>
</evidence>
<reference evidence="9" key="2">
    <citation type="submission" date="2021-04" db="EMBL/GenBank/DDBJ databases">
        <authorList>
            <person name="Podell S."/>
        </authorList>
    </citation>
    <scope>NUCLEOTIDE SEQUENCE</scope>
    <source>
        <strain evidence="9">Hildebrandi</strain>
    </source>
</reference>
<dbReference type="Proteomes" id="UP000693970">
    <property type="component" value="Unassembled WGS sequence"/>
</dbReference>
<reference evidence="9" key="1">
    <citation type="journal article" date="2021" name="Sci. Rep.">
        <title>Diploid genomic architecture of Nitzschia inconspicua, an elite biomass production diatom.</title>
        <authorList>
            <person name="Oliver A."/>
            <person name="Podell S."/>
            <person name="Pinowska A."/>
            <person name="Traller J.C."/>
            <person name="Smith S.R."/>
            <person name="McClure R."/>
            <person name="Beliaev A."/>
            <person name="Bohutskyi P."/>
            <person name="Hill E.A."/>
            <person name="Rabines A."/>
            <person name="Zheng H."/>
            <person name="Allen L.Z."/>
            <person name="Kuo A."/>
            <person name="Grigoriev I.V."/>
            <person name="Allen A.E."/>
            <person name="Hazlebeck D."/>
            <person name="Allen E.E."/>
        </authorList>
    </citation>
    <scope>NUCLEOTIDE SEQUENCE</scope>
    <source>
        <strain evidence="9">Hildebrandi</strain>
    </source>
</reference>
<evidence type="ECO:0000256" key="5">
    <source>
        <dbReference type="ARBA" id="ARBA00022839"/>
    </source>
</evidence>
<keyword evidence="5 9" id="KW-0269">Exonuclease</keyword>
<comment type="similarity">
    <text evidence="2">Belongs to the REXO1/REXO3 family.</text>
</comment>
<feature type="region of interest" description="Disordered" evidence="7">
    <location>
        <begin position="16"/>
        <end position="83"/>
    </location>
</feature>
<protein>
    <submittedName>
        <fullName evidence="9">Exonuclease</fullName>
    </submittedName>
</protein>
<dbReference type="SMART" id="SM00479">
    <property type="entry name" value="EXOIII"/>
    <property type="match status" value="1"/>
</dbReference>
<dbReference type="CDD" id="cd06145">
    <property type="entry name" value="REX1_like"/>
    <property type="match status" value="1"/>
</dbReference>
<dbReference type="InterPro" id="IPR047021">
    <property type="entry name" value="REXO1/3/4-like"/>
</dbReference>
<comment type="caution">
    <text evidence="9">The sequence shown here is derived from an EMBL/GenBank/DDBJ whole genome shotgun (WGS) entry which is preliminary data.</text>
</comment>
<dbReference type="Pfam" id="PF00929">
    <property type="entry name" value="RNase_T"/>
    <property type="match status" value="1"/>
</dbReference>